<evidence type="ECO:0000313" key="1">
    <source>
        <dbReference type="EMBL" id="OWK51793.1"/>
    </source>
</evidence>
<accession>A0A218UDJ1</accession>
<reference evidence="1 2" key="1">
    <citation type="submission" date="2017-05" db="EMBL/GenBank/DDBJ databases">
        <title>Genome of assembly of the Bengalese finch, Lonchura striata domestica.</title>
        <authorList>
            <person name="Colquitt B.M."/>
            <person name="Brainard M.S."/>
        </authorList>
    </citation>
    <scope>NUCLEOTIDE SEQUENCE [LARGE SCALE GENOMIC DNA]</scope>
    <source>
        <strain evidence="1">White83orange57</strain>
    </source>
</reference>
<evidence type="ECO:0000313" key="2">
    <source>
        <dbReference type="Proteomes" id="UP000197619"/>
    </source>
</evidence>
<comment type="caution">
    <text evidence="1">The sequence shown here is derived from an EMBL/GenBank/DDBJ whole genome shotgun (WGS) entry which is preliminary data.</text>
</comment>
<gene>
    <name evidence="1" type="ORF">RLOC_00008208</name>
</gene>
<dbReference type="EMBL" id="MUZQ01000397">
    <property type="protein sequence ID" value="OWK51793.1"/>
    <property type="molecule type" value="Genomic_DNA"/>
</dbReference>
<protein>
    <submittedName>
        <fullName evidence="1">Uncharacterized protein</fullName>
    </submittedName>
</protein>
<proteinExistence type="predicted"/>
<dbReference type="AlphaFoldDB" id="A0A218UDJ1"/>
<dbReference type="Proteomes" id="UP000197619">
    <property type="component" value="Unassembled WGS sequence"/>
</dbReference>
<sequence>MPDCGARRTSSSLCNTGVFNKASVQLGCCFAWAEEGQQLVFGSRALLPGPSRSSVVVMVSEHRVCSFTSVFYFLYTQTTDVLSHSTINTIHINHSVRREKKAQSSPWLEQCVVMASSSSWLLEPLSLKAFSLTESRI</sequence>
<organism evidence="1 2">
    <name type="scientific">Lonchura striata</name>
    <name type="common">white-rumped munia</name>
    <dbReference type="NCBI Taxonomy" id="40157"/>
    <lineage>
        <taxon>Eukaryota</taxon>
        <taxon>Metazoa</taxon>
        <taxon>Chordata</taxon>
        <taxon>Craniata</taxon>
        <taxon>Vertebrata</taxon>
        <taxon>Euteleostomi</taxon>
        <taxon>Archelosauria</taxon>
        <taxon>Archosauria</taxon>
        <taxon>Dinosauria</taxon>
        <taxon>Saurischia</taxon>
        <taxon>Theropoda</taxon>
        <taxon>Coelurosauria</taxon>
        <taxon>Aves</taxon>
        <taxon>Neognathae</taxon>
        <taxon>Neoaves</taxon>
        <taxon>Telluraves</taxon>
        <taxon>Australaves</taxon>
        <taxon>Passeriformes</taxon>
        <taxon>Passeroidea</taxon>
        <taxon>Estrildidae</taxon>
        <taxon>Estrildinae</taxon>
        <taxon>Lonchura</taxon>
    </lineage>
</organism>
<keyword evidence="2" id="KW-1185">Reference proteome</keyword>
<name>A0A218UDJ1_9PASE</name>